<reference evidence="2" key="1">
    <citation type="submission" date="2021-07" db="EMBL/GenBank/DDBJ databases">
        <authorList>
            <person name="Catto M.A."/>
            <person name="Jacobson A."/>
            <person name="Kennedy G."/>
            <person name="Labadie P."/>
            <person name="Hunt B.G."/>
            <person name="Srinivasan R."/>
        </authorList>
    </citation>
    <scope>NUCLEOTIDE SEQUENCE</scope>
    <source>
        <strain evidence="2">PL_HMW_Pooled</strain>
        <tissue evidence="2">Head</tissue>
    </source>
</reference>
<sequence length="95" mass="10728">MVYSAYATIPSYMYSIHQVLFCIVGMSLFLPALFVPWICIAAGCLCLVLDLFFKETASALSHYVKLALPFWLLPTSLFLLIVHWPLSKDDKISIP</sequence>
<keyword evidence="3" id="KW-1185">Reference proteome</keyword>
<dbReference type="AlphaFoldDB" id="A0AAE1H0J3"/>
<organism evidence="2 3">
    <name type="scientific">Frankliniella fusca</name>
    <dbReference type="NCBI Taxonomy" id="407009"/>
    <lineage>
        <taxon>Eukaryota</taxon>
        <taxon>Metazoa</taxon>
        <taxon>Ecdysozoa</taxon>
        <taxon>Arthropoda</taxon>
        <taxon>Hexapoda</taxon>
        <taxon>Insecta</taxon>
        <taxon>Pterygota</taxon>
        <taxon>Neoptera</taxon>
        <taxon>Paraneoptera</taxon>
        <taxon>Thysanoptera</taxon>
        <taxon>Terebrantia</taxon>
        <taxon>Thripoidea</taxon>
        <taxon>Thripidae</taxon>
        <taxon>Frankliniella</taxon>
    </lineage>
</organism>
<proteinExistence type="predicted"/>
<keyword evidence="1" id="KW-0472">Membrane</keyword>
<reference evidence="2" key="2">
    <citation type="journal article" date="2023" name="BMC Genomics">
        <title>Pest status, molecular evolution, and epigenetic factors derived from the genome assembly of Frankliniella fusca, a thysanopteran phytovirus vector.</title>
        <authorList>
            <person name="Catto M.A."/>
            <person name="Labadie P.E."/>
            <person name="Jacobson A.L."/>
            <person name="Kennedy G.G."/>
            <person name="Srinivasan R."/>
            <person name="Hunt B.G."/>
        </authorList>
    </citation>
    <scope>NUCLEOTIDE SEQUENCE</scope>
    <source>
        <strain evidence="2">PL_HMW_Pooled</strain>
    </source>
</reference>
<feature type="transmembrane region" description="Helical" evidence="1">
    <location>
        <begin position="65"/>
        <end position="86"/>
    </location>
</feature>
<evidence type="ECO:0000313" key="2">
    <source>
        <dbReference type="EMBL" id="KAK3912730.1"/>
    </source>
</evidence>
<dbReference type="Proteomes" id="UP001219518">
    <property type="component" value="Unassembled WGS sequence"/>
</dbReference>
<keyword evidence="1" id="KW-0812">Transmembrane</keyword>
<accession>A0AAE1H0J3</accession>
<evidence type="ECO:0000256" key="1">
    <source>
        <dbReference type="SAM" id="Phobius"/>
    </source>
</evidence>
<evidence type="ECO:0000313" key="3">
    <source>
        <dbReference type="Proteomes" id="UP001219518"/>
    </source>
</evidence>
<feature type="transmembrane region" description="Helical" evidence="1">
    <location>
        <begin position="35"/>
        <end position="53"/>
    </location>
</feature>
<comment type="caution">
    <text evidence="2">The sequence shown here is derived from an EMBL/GenBank/DDBJ whole genome shotgun (WGS) entry which is preliminary data.</text>
</comment>
<keyword evidence="1" id="KW-1133">Transmembrane helix</keyword>
<protein>
    <submittedName>
        <fullName evidence="2">Polyketide synthase</fullName>
    </submittedName>
</protein>
<gene>
    <name evidence="2" type="ORF">KUF71_000757</name>
</gene>
<name>A0AAE1H0J3_9NEOP</name>
<dbReference type="EMBL" id="JAHWGI010000301">
    <property type="protein sequence ID" value="KAK3912730.1"/>
    <property type="molecule type" value="Genomic_DNA"/>
</dbReference>